<evidence type="ECO:0000256" key="1">
    <source>
        <dbReference type="PROSITE-ProRule" id="PRU00110"/>
    </source>
</evidence>
<reference evidence="3 4" key="1">
    <citation type="submission" date="2020-08" db="EMBL/GenBank/DDBJ databases">
        <title>Genomic Encyclopedia of Type Strains, Phase IV (KMG-IV): sequencing the most valuable type-strain genomes for metagenomic binning, comparative biology and taxonomic classification.</title>
        <authorList>
            <person name="Goeker M."/>
        </authorList>
    </citation>
    <scope>NUCLEOTIDE SEQUENCE [LARGE SCALE GENOMIC DNA]</scope>
    <source>
        <strain evidence="3 4">DSM 25701</strain>
    </source>
</reference>
<proteinExistence type="predicted"/>
<organism evidence="3 4">
    <name type="scientific">Zhongshania antarctica</name>
    <dbReference type="NCBI Taxonomy" id="641702"/>
    <lineage>
        <taxon>Bacteria</taxon>
        <taxon>Pseudomonadati</taxon>
        <taxon>Pseudomonadota</taxon>
        <taxon>Gammaproteobacteria</taxon>
        <taxon>Cellvibrionales</taxon>
        <taxon>Spongiibacteraceae</taxon>
        <taxon>Zhongshania</taxon>
    </lineage>
</organism>
<dbReference type="Pfam" id="PF05193">
    <property type="entry name" value="Peptidase_M16_C"/>
    <property type="match status" value="1"/>
</dbReference>
<dbReference type="InterPro" id="IPR007863">
    <property type="entry name" value="Peptidase_M16_C"/>
</dbReference>
<evidence type="ECO:0000259" key="2">
    <source>
        <dbReference type="PROSITE" id="PS50894"/>
    </source>
</evidence>
<dbReference type="SMART" id="SM01264">
    <property type="entry name" value="M16C_associated"/>
    <property type="match status" value="1"/>
</dbReference>
<dbReference type="InterPro" id="IPR013578">
    <property type="entry name" value="Peptidase_M16C_assoc"/>
</dbReference>
<dbReference type="FunFam" id="3.30.830.10:FF:000011">
    <property type="entry name" value="Presequence protease, mitochondrial"/>
    <property type="match status" value="1"/>
</dbReference>
<dbReference type="PANTHER" id="PTHR43016:SF13">
    <property type="entry name" value="PRESEQUENCE PROTEASE, MITOCHONDRIAL"/>
    <property type="match status" value="1"/>
</dbReference>
<dbReference type="EMBL" id="JACHHW010000004">
    <property type="protein sequence ID" value="MBB5187348.1"/>
    <property type="molecule type" value="Genomic_DNA"/>
</dbReference>
<dbReference type="RefSeq" id="WP_184462217.1">
    <property type="nucleotide sequence ID" value="NZ_JACHHW010000004.1"/>
</dbReference>
<feature type="modified residue" description="Phosphohistidine" evidence="1">
    <location>
        <position position="690"/>
    </location>
</feature>
<sequence length="987" mass="108595">MTQAAPVATANRTTPAAFPSFTLISSEEIPALGVSIAEYQHIKTGASHYHIASDNPENVFLVALRTVPKDSSGVAHILEHTALCGSEKYPVRDPFFMMIRRSLNSFMNAFTSSDWTAYPFASSNRKDFENLLQVYMDAVFFSRLHPLDFAQEGHRLEFKEAGNPDSELEFKGVVFNEMKGAMSSISSQLWHTLCKYLFPSTTYHYNSGGEPEDIPDLSYDQLKSFYESHYHPSNAIFMTFGDIPAAEHQARFEELGLARFEAIDSHIAVGDEKRYHAPIRVHERYPLPAAENKGDKTHIVVSWLLGKSTQLETLLEAQLLAGVLLDNSASPLLHALETSTLGSSPSPMCGLEDSMREMVFACGLEGSSAAKVEEVEALILDTLRDVAKNGIAKEDVDAVLHQLELQQREIGGDGYPYGLQLILTALGSATHRGKPIELLNLDPALQALRERAAKPDYIKQLAQSLIDNPHRVTLVMSPDENIQQRIEQAEKQRLADIKANLSAEEKQAIIDQASALIERQALEEDDSILPKVTLADVPLDMPALHSEHAMFGSLPYTRYGRGTNGLVYQQLLIALPELDDEELSLLSLYTQVLTELGLGDQDYLQIQARQAQVCGGISAYTSMRGDITDEQQLKAYLVLSSKALLRNASAQTQLMRDTLETLRFDESDRVQDLVAQLKARRESSITGNGHSLAMTAASAGMSPIAKISEALGGLSGIRQLKSLSERIDAPAELSKLMSQLAAIHSKMLKAERQLLIIAEADRLASLCDEIAPLWHDFNAQAKSNFSYPAVREVKKAFWVANSQVNFCAKAYPTVPSDHPDAPVLTVLATYMKNGFLHRVIREQGGAYGGGASQDSNIAAFRFYSYRDPRLQDTLADFDKSIDWMLNTAVSAQGLEEAVLGVVSSIDKPGSPAGEAKQDHHSNVFGRTLAQRRLFRQRVLAVTAADLQRVCDCYLNKGGASVAVLSNAAKAAELSDWLAAEHFSIEQL</sequence>
<dbReference type="InterPro" id="IPR011765">
    <property type="entry name" value="Pept_M16_N"/>
</dbReference>
<dbReference type="Pfam" id="PF00675">
    <property type="entry name" value="Peptidase_M16"/>
    <property type="match status" value="1"/>
</dbReference>
<evidence type="ECO:0000313" key="3">
    <source>
        <dbReference type="EMBL" id="MBB5187348.1"/>
    </source>
</evidence>
<dbReference type="AlphaFoldDB" id="A0A840R407"/>
<accession>A0A840R407</accession>
<name>A0A840R407_9GAMM</name>
<dbReference type="InterPro" id="IPR011249">
    <property type="entry name" value="Metalloenz_LuxS/M16"/>
</dbReference>
<dbReference type="InterPro" id="IPR055130">
    <property type="entry name" value="PreP_C"/>
</dbReference>
<dbReference type="Pfam" id="PF08367">
    <property type="entry name" value="M16C_assoc"/>
    <property type="match status" value="1"/>
</dbReference>
<dbReference type="PROSITE" id="PS50894">
    <property type="entry name" value="HPT"/>
    <property type="match status" value="1"/>
</dbReference>
<dbReference type="Proteomes" id="UP000536640">
    <property type="component" value="Unassembled WGS sequence"/>
</dbReference>
<comment type="caution">
    <text evidence="3">The sequence shown here is derived from an EMBL/GenBank/DDBJ whole genome shotgun (WGS) entry which is preliminary data.</text>
</comment>
<gene>
    <name evidence="3" type="ORF">HNQ57_001617</name>
</gene>
<feature type="domain" description="HPt" evidence="2">
    <location>
        <begin position="651"/>
        <end position="751"/>
    </location>
</feature>
<dbReference type="GO" id="GO:0000160">
    <property type="term" value="P:phosphorelay signal transduction system"/>
    <property type="evidence" value="ECO:0007669"/>
    <property type="project" value="InterPro"/>
</dbReference>
<keyword evidence="1" id="KW-0597">Phosphoprotein</keyword>
<dbReference type="SUPFAM" id="SSF63411">
    <property type="entry name" value="LuxS/MPP-like metallohydrolase"/>
    <property type="match status" value="4"/>
</dbReference>
<dbReference type="Pfam" id="PF22516">
    <property type="entry name" value="PreP_C"/>
    <property type="match status" value="1"/>
</dbReference>
<dbReference type="GO" id="GO:0046872">
    <property type="term" value="F:metal ion binding"/>
    <property type="evidence" value="ECO:0007669"/>
    <property type="project" value="InterPro"/>
</dbReference>
<evidence type="ECO:0000313" key="4">
    <source>
        <dbReference type="Proteomes" id="UP000536640"/>
    </source>
</evidence>
<dbReference type="PANTHER" id="PTHR43016">
    <property type="entry name" value="PRESEQUENCE PROTEASE"/>
    <property type="match status" value="1"/>
</dbReference>
<protein>
    <recommendedName>
        <fullName evidence="2">HPt domain-containing protein</fullName>
    </recommendedName>
</protein>
<dbReference type="InterPro" id="IPR008207">
    <property type="entry name" value="Sig_transdc_His_kin_Hpt_dom"/>
</dbReference>
<keyword evidence="4" id="KW-1185">Reference proteome</keyword>
<dbReference type="GO" id="GO:0006508">
    <property type="term" value="P:proteolysis"/>
    <property type="evidence" value="ECO:0007669"/>
    <property type="project" value="InterPro"/>
</dbReference>
<dbReference type="Gene3D" id="3.30.830.10">
    <property type="entry name" value="Metalloenzyme, LuxS/M16 peptidase-like"/>
    <property type="match status" value="4"/>
</dbReference>